<dbReference type="InterPro" id="IPR021350">
    <property type="entry name" value="DUF2968"/>
</dbReference>
<dbReference type="AlphaFoldDB" id="A0A494XIA6"/>
<keyword evidence="1" id="KW-0175">Coiled coil</keyword>
<evidence type="ECO:0000256" key="2">
    <source>
        <dbReference type="SAM" id="SignalP"/>
    </source>
</evidence>
<keyword evidence="4" id="KW-1185">Reference proteome</keyword>
<accession>A0A494XIA6</accession>
<dbReference type="Pfam" id="PF11180">
    <property type="entry name" value="DUF2968"/>
    <property type="match status" value="1"/>
</dbReference>
<dbReference type="OrthoDB" id="5952682at2"/>
<sequence length="241" mass="26153">MRAALVALAVVCAASEAQAQAATADAASAVSVAQPAAADGVVVASDGAATDQPLPAGQTQTALTEPAPVQDNGGTVAELQKLIQNNAVTELRTTYNGSYGASLLFDGNEMQYYVTLFQQKNFWRVIKTSSDVRADGIYADFVRRTTQLSDIEIRRTKLEAQKAYTAKLIAINEERAAYLQADLDNQHAQQALVTAHQQETAQQAAQLEAARKAEQSKLDALRRQIEQMRQQTESGLPRRYR</sequence>
<organism evidence="3 4">
    <name type="scientific">Pararobbsia silviterrae</name>
    <dbReference type="NCBI Taxonomy" id="1792498"/>
    <lineage>
        <taxon>Bacteria</taxon>
        <taxon>Pseudomonadati</taxon>
        <taxon>Pseudomonadota</taxon>
        <taxon>Betaproteobacteria</taxon>
        <taxon>Burkholderiales</taxon>
        <taxon>Burkholderiaceae</taxon>
        <taxon>Pararobbsia</taxon>
    </lineage>
</organism>
<protein>
    <submittedName>
        <fullName evidence="3">DUF2968 domain-containing protein</fullName>
    </submittedName>
</protein>
<keyword evidence="2" id="KW-0732">Signal</keyword>
<dbReference type="EMBL" id="RBZU01000009">
    <property type="protein sequence ID" value="RKP50380.1"/>
    <property type="molecule type" value="Genomic_DNA"/>
</dbReference>
<feature type="signal peptide" evidence="2">
    <location>
        <begin position="1"/>
        <end position="19"/>
    </location>
</feature>
<evidence type="ECO:0000313" key="4">
    <source>
        <dbReference type="Proteomes" id="UP000270342"/>
    </source>
</evidence>
<proteinExistence type="predicted"/>
<feature type="chain" id="PRO_5019846179" evidence="2">
    <location>
        <begin position="20"/>
        <end position="241"/>
    </location>
</feature>
<evidence type="ECO:0000256" key="1">
    <source>
        <dbReference type="SAM" id="Coils"/>
    </source>
</evidence>
<feature type="coiled-coil region" evidence="1">
    <location>
        <begin position="204"/>
        <end position="231"/>
    </location>
</feature>
<name>A0A494XIA6_9BURK</name>
<reference evidence="3 4" key="1">
    <citation type="submission" date="2018-10" db="EMBL/GenBank/DDBJ databases">
        <title>Robbsia sp. DHC34, isolated from soil.</title>
        <authorList>
            <person name="Gao Z.-H."/>
            <person name="Qiu L.-H."/>
        </authorList>
    </citation>
    <scope>NUCLEOTIDE SEQUENCE [LARGE SCALE GENOMIC DNA]</scope>
    <source>
        <strain evidence="3 4">DHC34</strain>
    </source>
</reference>
<dbReference type="Proteomes" id="UP000270342">
    <property type="component" value="Unassembled WGS sequence"/>
</dbReference>
<gene>
    <name evidence="3" type="ORF">D7S86_19300</name>
</gene>
<comment type="caution">
    <text evidence="3">The sequence shown here is derived from an EMBL/GenBank/DDBJ whole genome shotgun (WGS) entry which is preliminary data.</text>
</comment>
<evidence type="ECO:0000313" key="3">
    <source>
        <dbReference type="EMBL" id="RKP50380.1"/>
    </source>
</evidence>